<evidence type="ECO:0000313" key="4">
    <source>
        <dbReference type="EMBL" id="MDX8416020.1"/>
    </source>
</evidence>
<sequence>MKKPEVMSPVGDMICLDAAIKAGADAVYFGIEGLNMRAGAKNFSIPQMRRLCKKCDLAGVRKYLTLNTIYYQSEMPKLKRAVFAAKKAGVDAIIAWDYSALKFANEAGIEVYLSTQASVSNAEAIALYHKNFGIKRFVLARECSISDIKKIRSSLVKILGKKVAEEITFEVFAHGAMCVSVSGRCFMSLFQCGKSANRGECLQPCRREYFVSDGRGDNEGFLVGKGYVMSPKDLCVLPFIEKLIEAGVNSLKIEGRNRSADYVFETVGAYRKAVDFYFANRKLPDFGEKFEALKGELQNRLNSVFNRGFSSGFYMGKPTQDWTSFGNHASKRKTILGHVLNYFSKLGVAKISIDNSSVEEGQEVQVEGDATGFVRFLPQNMLCAGVPVKSAKKGDVISVKVPQKLRKNDRLYIFI</sequence>
<dbReference type="Proteomes" id="UP001275932">
    <property type="component" value="Unassembled WGS sequence"/>
</dbReference>
<dbReference type="RefSeq" id="WP_370397474.1">
    <property type="nucleotide sequence ID" value="NZ_JALBUT010000008.1"/>
</dbReference>
<keyword evidence="5" id="KW-1185">Reference proteome</keyword>
<keyword evidence="2" id="KW-0378">Hydrolase</keyword>
<dbReference type="PANTHER" id="PTHR30217">
    <property type="entry name" value="PEPTIDASE U32 FAMILY"/>
    <property type="match status" value="1"/>
</dbReference>
<keyword evidence="1" id="KW-0645">Protease</keyword>
<name>A0ABU4WKC9_9BACT</name>
<dbReference type="PANTHER" id="PTHR30217:SF6">
    <property type="entry name" value="TRNA HYDROXYLATION PROTEIN P"/>
    <property type="match status" value="1"/>
</dbReference>
<dbReference type="PROSITE" id="PS01276">
    <property type="entry name" value="PEPTIDASE_U32"/>
    <property type="match status" value="1"/>
</dbReference>
<dbReference type="InterPro" id="IPR001539">
    <property type="entry name" value="Peptidase_U32"/>
</dbReference>
<organism evidence="4 5">
    <name type="scientific">Intestinicryptomonas porci</name>
    <dbReference type="NCBI Taxonomy" id="2926320"/>
    <lineage>
        <taxon>Bacteria</taxon>
        <taxon>Pseudomonadati</taxon>
        <taxon>Verrucomicrobiota</taxon>
        <taxon>Opitutia</taxon>
        <taxon>Opitutales</taxon>
        <taxon>Intestinicryptomonaceae</taxon>
        <taxon>Intestinicryptomonas</taxon>
    </lineage>
</organism>
<proteinExistence type="inferred from homology"/>
<comment type="similarity">
    <text evidence="3">Belongs to the peptidase U32 family.</text>
</comment>
<gene>
    <name evidence="4" type="ORF">MOX91_07515</name>
</gene>
<reference evidence="4 5" key="1">
    <citation type="submission" date="2022-03" db="EMBL/GenBank/DDBJ databases">
        <title>Novel taxa within the pig intestine.</title>
        <authorList>
            <person name="Wylensek D."/>
            <person name="Bishof K."/>
            <person name="Afrizal A."/>
            <person name="Clavel T."/>
        </authorList>
    </citation>
    <scope>NUCLEOTIDE SEQUENCE [LARGE SCALE GENOMIC DNA]</scope>
    <source>
        <strain evidence="4 5">CLA-KB-P66</strain>
    </source>
</reference>
<accession>A0ABU4WKC9</accession>
<evidence type="ECO:0000313" key="5">
    <source>
        <dbReference type="Proteomes" id="UP001275932"/>
    </source>
</evidence>
<dbReference type="InterPro" id="IPR051454">
    <property type="entry name" value="RNA/ubiquinone_mod_enzymes"/>
</dbReference>
<dbReference type="Pfam" id="PF01136">
    <property type="entry name" value="Peptidase_U32"/>
    <property type="match status" value="1"/>
</dbReference>
<dbReference type="EMBL" id="JALBUT010000008">
    <property type="protein sequence ID" value="MDX8416020.1"/>
    <property type="molecule type" value="Genomic_DNA"/>
</dbReference>
<evidence type="ECO:0000256" key="1">
    <source>
        <dbReference type="ARBA" id="ARBA00022670"/>
    </source>
</evidence>
<evidence type="ECO:0000256" key="2">
    <source>
        <dbReference type="ARBA" id="ARBA00022801"/>
    </source>
</evidence>
<evidence type="ECO:0000256" key="3">
    <source>
        <dbReference type="ARBA" id="ARBA00038374"/>
    </source>
</evidence>
<protein>
    <submittedName>
        <fullName evidence="4">U32 family peptidase</fullName>
    </submittedName>
</protein>
<comment type="caution">
    <text evidence="4">The sequence shown here is derived from an EMBL/GenBank/DDBJ whole genome shotgun (WGS) entry which is preliminary data.</text>
</comment>